<dbReference type="Proteomes" id="UP000006671">
    <property type="component" value="Unassembled WGS sequence"/>
</dbReference>
<dbReference type="RefSeq" id="XP_002679903.1">
    <property type="nucleotide sequence ID" value="XM_002679857.1"/>
</dbReference>
<evidence type="ECO:0000313" key="2">
    <source>
        <dbReference type="Proteomes" id="UP000006671"/>
    </source>
</evidence>
<keyword evidence="2" id="KW-1185">Reference proteome</keyword>
<dbReference type="AlphaFoldDB" id="D2V8D4"/>
<organism evidence="2">
    <name type="scientific">Naegleria gruberi</name>
    <name type="common">Amoeba</name>
    <dbReference type="NCBI Taxonomy" id="5762"/>
    <lineage>
        <taxon>Eukaryota</taxon>
        <taxon>Discoba</taxon>
        <taxon>Heterolobosea</taxon>
        <taxon>Tetramitia</taxon>
        <taxon>Eutetramitia</taxon>
        <taxon>Vahlkampfiidae</taxon>
        <taxon>Naegleria</taxon>
    </lineage>
</organism>
<dbReference type="EMBL" id="GG738856">
    <property type="protein sequence ID" value="EFC47159.1"/>
    <property type="molecule type" value="Genomic_DNA"/>
</dbReference>
<sequence length="216" mass="23310">MIKGDYELCDMCIQLLDQTINQLLNIILNVGVIGSCGELCGYLKGVGSLVVAACSLVCDYLGVNEFINLIDKADLDAIYGCQLVSLCPVRNCKLPTCAQFFNSRVVPQSAPKGTTFTAVTQLRVYNQTGTGELYFEVDGPTTADISGGELVANGFQPGTFEIQVKVQTQDDEQNQIVFEPGKYTFFSAACEGECGSKHPNSRVLATTTANFTLTDQ</sequence>
<dbReference type="GeneID" id="8861336"/>
<dbReference type="OMA" id="NGQCMSH"/>
<evidence type="ECO:0000313" key="1">
    <source>
        <dbReference type="EMBL" id="EFC47159.1"/>
    </source>
</evidence>
<reference evidence="1 2" key="1">
    <citation type="journal article" date="2010" name="Cell">
        <title>The genome of Naegleria gruberi illuminates early eukaryotic versatility.</title>
        <authorList>
            <person name="Fritz-Laylin L.K."/>
            <person name="Prochnik S.E."/>
            <person name="Ginger M.L."/>
            <person name="Dacks J.B."/>
            <person name="Carpenter M.L."/>
            <person name="Field M.C."/>
            <person name="Kuo A."/>
            <person name="Paredez A."/>
            <person name="Chapman J."/>
            <person name="Pham J."/>
            <person name="Shu S."/>
            <person name="Neupane R."/>
            <person name="Cipriano M."/>
            <person name="Mancuso J."/>
            <person name="Tu H."/>
            <person name="Salamov A."/>
            <person name="Lindquist E."/>
            <person name="Shapiro H."/>
            <person name="Lucas S."/>
            <person name="Grigoriev I.V."/>
            <person name="Cande W.Z."/>
            <person name="Fulton C."/>
            <person name="Rokhsar D.S."/>
            <person name="Dawson S.C."/>
        </authorList>
    </citation>
    <scope>NUCLEOTIDE SEQUENCE [LARGE SCALE GENOMIC DNA]</scope>
    <source>
        <strain evidence="1 2">NEG-M</strain>
    </source>
</reference>
<proteinExistence type="predicted"/>
<dbReference type="InParanoid" id="D2V8D4"/>
<dbReference type="OrthoDB" id="17754at2759"/>
<protein>
    <submittedName>
        <fullName evidence="1">Predicted protein</fullName>
    </submittedName>
</protein>
<name>D2V8D4_NAEGR</name>
<dbReference type="KEGG" id="ngr:NAEGRDRAFT_31852"/>
<accession>D2V8D4</accession>
<gene>
    <name evidence="1" type="ORF">NAEGRDRAFT_31852</name>
</gene>
<dbReference type="VEuPathDB" id="AmoebaDB:NAEGRDRAFT_31852"/>
<dbReference type="eggNOG" id="ENOG502S5J5">
    <property type="taxonomic scope" value="Eukaryota"/>
</dbReference>